<feature type="non-terminal residue" evidence="1">
    <location>
        <position position="118"/>
    </location>
</feature>
<feature type="non-terminal residue" evidence="1">
    <location>
        <position position="1"/>
    </location>
</feature>
<keyword evidence="2" id="KW-1185">Reference proteome</keyword>
<comment type="caution">
    <text evidence="1">The sequence shown here is derived from an EMBL/GenBank/DDBJ whole genome shotgun (WGS) entry which is preliminary data.</text>
</comment>
<gene>
    <name evidence="1" type="ORF">ACOLOM_LOCUS12646</name>
</gene>
<dbReference type="EMBL" id="CAJVPT010052571">
    <property type="protein sequence ID" value="CAG8749876.1"/>
    <property type="molecule type" value="Genomic_DNA"/>
</dbReference>
<proteinExistence type="predicted"/>
<sequence>RERYILRPVFVTRVPTESLEAHKASPRRLYLRDTTPRSYQNTVNIQVSTYAAPVSMGVAVSVGGANYKTPLRRIHRQMCRDNKFLGRFGPRAYCPTQTPGIIIDECLGTKARFEVVRV</sequence>
<protein>
    <submittedName>
        <fullName evidence="1">3332_t:CDS:1</fullName>
    </submittedName>
</protein>
<reference evidence="1" key="1">
    <citation type="submission" date="2021-06" db="EMBL/GenBank/DDBJ databases">
        <authorList>
            <person name="Kallberg Y."/>
            <person name="Tangrot J."/>
            <person name="Rosling A."/>
        </authorList>
    </citation>
    <scope>NUCLEOTIDE SEQUENCE</scope>
    <source>
        <strain evidence="1">CL356</strain>
    </source>
</reference>
<evidence type="ECO:0000313" key="1">
    <source>
        <dbReference type="EMBL" id="CAG8749876.1"/>
    </source>
</evidence>
<name>A0ACA9QGE1_9GLOM</name>
<evidence type="ECO:0000313" key="2">
    <source>
        <dbReference type="Proteomes" id="UP000789525"/>
    </source>
</evidence>
<dbReference type="Proteomes" id="UP000789525">
    <property type="component" value="Unassembled WGS sequence"/>
</dbReference>
<organism evidence="1 2">
    <name type="scientific">Acaulospora colombiana</name>
    <dbReference type="NCBI Taxonomy" id="27376"/>
    <lineage>
        <taxon>Eukaryota</taxon>
        <taxon>Fungi</taxon>
        <taxon>Fungi incertae sedis</taxon>
        <taxon>Mucoromycota</taxon>
        <taxon>Glomeromycotina</taxon>
        <taxon>Glomeromycetes</taxon>
        <taxon>Diversisporales</taxon>
        <taxon>Acaulosporaceae</taxon>
        <taxon>Acaulospora</taxon>
    </lineage>
</organism>
<accession>A0ACA9QGE1</accession>